<dbReference type="SMART" id="SM00471">
    <property type="entry name" value="HDc"/>
    <property type="match status" value="1"/>
</dbReference>
<dbReference type="AlphaFoldDB" id="A0AA45C6Z5"/>
<dbReference type="PANTHER" id="PTHR43155">
    <property type="entry name" value="CYCLIC DI-GMP PHOSPHODIESTERASE PA4108-RELATED"/>
    <property type="match status" value="1"/>
</dbReference>
<organism evidence="2 3">
    <name type="scientific">Oceanotoga teriensis</name>
    <dbReference type="NCBI Taxonomy" id="515440"/>
    <lineage>
        <taxon>Bacteria</taxon>
        <taxon>Thermotogati</taxon>
        <taxon>Thermotogota</taxon>
        <taxon>Thermotogae</taxon>
        <taxon>Petrotogales</taxon>
        <taxon>Petrotogaceae</taxon>
        <taxon>Oceanotoga</taxon>
    </lineage>
</organism>
<dbReference type="PANTHER" id="PTHR43155:SF2">
    <property type="entry name" value="CYCLIC DI-GMP PHOSPHODIESTERASE PA4108"/>
    <property type="match status" value="1"/>
</dbReference>
<keyword evidence="3" id="KW-1185">Reference proteome</keyword>
<evidence type="ECO:0000313" key="2">
    <source>
        <dbReference type="EMBL" id="PWJ95088.1"/>
    </source>
</evidence>
<dbReference type="SUPFAM" id="SSF55781">
    <property type="entry name" value="GAF domain-like"/>
    <property type="match status" value="1"/>
</dbReference>
<dbReference type="EMBL" id="QGGI01000007">
    <property type="protein sequence ID" value="PWJ95088.1"/>
    <property type="molecule type" value="Genomic_DNA"/>
</dbReference>
<evidence type="ECO:0000313" key="3">
    <source>
        <dbReference type="Proteomes" id="UP000245921"/>
    </source>
</evidence>
<dbReference type="Gene3D" id="1.10.3210.10">
    <property type="entry name" value="Hypothetical protein af1432"/>
    <property type="match status" value="1"/>
</dbReference>
<dbReference type="PROSITE" id="PS51832">
    <property type="entry name" value="HD_GYP"/>
    <property type="match status" value="1"/>
</dbReference>
<feature type="domain" description="HD-GYP" evidence="1">
    <location>
        <begin position="175"/>
        <end position="385"/>
    </location>
</feature>
<dbReference type="SUPFAM" id="SSF109604">
    <property type="entry name" value="HD-domain/PDEase-like"/>
    <property type="match status" value="1"/>
</dbReference>
<dbReference type="Gene3D" id="3.30.450.40">
    <property type="match status" value="1"/>
</dbReference>
<dbReference type="Pfam" id="PF01590">
    <property type="entry name" value="GAF"/>
    <property type="match status" value="1"/>
</dbReference>
<proteinExistence type="predicted"/>
<gene>
    <name evidence="2" type="ORF">C7380_10743</name>
</gene>
<dbReference type="InterPro" id="IPR029016">
    <property type="entry name" value="GAF-like_dom_sf"/>
</dbReference>
<dbReference type="CDD" id="cd00077">
    <property type="entry name" value="HDc"/>
    <property type="match status" value="1"/>
</dbReference>
<dbReference type="Pfam" id="PF13487">
    <property type="entry name" value="HD_5"/>
    <property type="match status" value="1"/>
</dbReference>
<protein>
    <submittedName>
        <fullName evidence="2">GAF domain-containing protein</fullName>
    </submittedName>
</protein>
<dbReference type="Proteomes" id="UP000245921">
    <property type="component" value="Unassembled WGS sequence"/>
</dbReference>
<accession>A0AA45C6Z5</accession>
<dbReference type="InterPro" id="IPR037522">
    <property type="entry name" value="HD_GYP_dom"/>
</dbReference>
<sequence length="397" mass="46208">MISFFLKHIKGYVGMKNFINDQKKLNKFFSDSEEVLYIEDYLRFLKDFLNNFFDVDTMGFYFLNQDCNILFNSEKDDCSYFFNENISFFMKNIMESSKSIVVDDISIFKDDEFLSDFYGNGNKSMMAVPIINNGDFLGVISVFNYEESFYDSSYLYIFELFTNVIKYSLLNKFMAFKMVNTTMNGLIEILETRDLETGAHVKRVAHYSKIIAERLFDKGIINSKDLIKEIFWFAPLHDIGKIGISDSILLKPSRLTESEFEEIKKHVLIGYDLLKSIEKNMHPAIDMNFFKTAEDIILHHHENYDGSGYPNGLRGNDISISGRILAVADTFDALCSERPYKDSFSFEDSLKIIINERGKQFDPIIIGAFLDSIDEIKKIYSLYHDSDDCYSFSFDRK</sequence>
<name>A0AA45C6Z5_9BACT</name>
<reference evidence="2 3" key="1">
    <citation type="submission" date="2018-05" db="EMBL/GenBank/DDBJ databases">
        <title>Genomic Encyclopedia of Type Strains, Phase IV (KMG-IV): sequencing the most valuable type-strain genomes for metagenomic binning, comparative biology and taxonomic classification.</title>
        <authorList>
            <person name="Goeker M."/>
        </authorList>
    </citation>
    <scope>NUCLEOTIDE SEQUENCE [LARGE SCALE GENOMIC DNA]</scope>
    <source>
        <strain evidence="2 3">DSM 24906</strain>
    </source>
</reference>
<evidence type="ECO:0000259" key="1">
    <source>
        <dbReference type="PROSITE" id="PS51832"/>
    </source>
</evidence>
<dbReference type="InterPro" id="IPR003018">
    <property type="entry name" value="GAF"/>
</dbReference>
<dbReference type="InterPro" id="IPR003607">
    <property type="entry name" value="HD/PDEase_dom"/>
</dbReference>
<comment type="caution">
    <text evidence="2">The sequence shown here is derived from an EMBL/GenBank/DDBJ whole genome shotgun (WGS) entry which is preliminary data.</text>
</comment>